<dbReference type="Proteomes" id="UP000095287">
    <property type="component" value="Unplaced"/>
</dbReference>
<keyword evidence="1" id="KW-1185">Reference proteome</keyword>
<organism evidence="1 2">
    <name type="scientific">Steinernema glaseri</name>
    <dbReference type="NCBI Taxonomy" id="37863"/>
    <lineage>
        <taxon>Eukaryota</taxon>
        <taxon>Metazoa</taxon>
        <taxon>Ecdysozoa</taxon>
        <taxon>Nematoda</taxon>
        <taxon>Chromadorea</taxon>
        <taxon>Rhabditida</taxon>
        <taxon>Tylenchina</taxon>
        <taxon>Panagrolaimomorpha</taxon>
        <taxon>Strongyloidoidea</taxon>
        <taxon>Steinernematidae</taxon>
        <taxon>Steinernema</taxon>
    </lineage>
</organism>
<dbReference type="AlphaFoldDB" id="A0A1I8AXD5"/>
<sequence>MHLQLLCRNSTGKQASSQRSAGVTSFTSLPDLTMTSSRTEAPKLSHVSVPQLITVHLDSEVLMSSTLTCYLVRSRAGPTPSTSVTYKKKSCRLTKVDCCRSKWSISLSAHPRDWRLSYILLVPLVGLPVLSETS</sequence>
<reference evidence="2" key="1">
    <citation type="submission" date="2016-11" db="UniProtKB">
        <authorList>
            <consortium name="WormBaseParasite"/>
        </authorList>
    </citation>
    <scope>IDENTIFICATION</scope>
</reference>
<accession>A0A1I8AXD5</accession>
<dbReference type="WBParaSite" id="L893_g9924.t1">
    <property type="protein sequence ID" value="L893_g9924.t1"/>
    <property type="gene ID" value="L893_g9924"/>
</dbReference>
<proteinExistence type="predicted"/>
<evidence type="ECO:0000313" key="1">
    <source>
        <dbReference type="Proteomes" id="UP000095287"/>
    </source>
</evidence>
<evidence type="ECO:0000313" key="2">
    <source>
        <dbReference type="WBParaSite" id="L893_g9924.t1"/>
    </source>
</evidence>
<protein>
    <submittedName>
        <fullName evidence="2">Uncharacterized protein</fullName>
    </submittedName>
</protein>
<name>A0A1I8AXD5_9BILA</name>